<keyword evidence="1" id="KW-0812">Transmembrane</keyword>
<name>A0A497ESP5_9CREN</name>
<evidence type="ECO:0000256" key="1">
    <source>
        <dbReference type="SAM" id="Phobius"/>
    </source>
</evidence>
<dbReference type="EMBL" id="QMQV01000029">
    <property type="protein sequence ID" value="RLE49608.1"/>
    <property type="molecule type" value="Genomic_DNA"/>
</dbReference>
<dbReference type="EMBL" id="QMQX01000059">
    <property type="protein sequence ID" value="RLE52289.1"/>
    <property type="molecule type" value="Genomic_DNA"/>
</dbReference>
<evidence type="ECO:0000313" key="2">
    <source>
        <dbReference type="EMBL" id="RLE49608.1"/>
    </source>
</evidence>
<accession>A0A497ESP5</accession>
<dbReference type="Proteomes" id="UP000272051">
    <property type="component" value="Unassembled WGS sequence"/>
</dbReference>
<dbReference type="PANTHER" id="PTHR38815">
    <property type="entry name" value="HYPOTHETICAL MEMBRANE PROTEIN, CONSERVED, DUF373 FAMILY"/>
    <property type="match status" value="1"/>
</dbReference>
<comment type="caution">
    <text evidence="2">The sequence shown here is derived from an EMBL/GenBank/DDBJ whole genome shotgun (WGS) entry which is preliminary data.</text>
</comment>
<organism evidence="2 5">
    <name type="scientific">Thermoproteota archaeon</name>
    <dbReference type="NCBI Taxonomy" id="2056631"/>
    <lineage>
        <taxon>Archaea</taxon>
        <taxon>Thermoproteota</taxon>
    </lineage>
</organism>
<dbReference type="Pfam" id="PF04123">
    <property type="entry name" value="DUF373"/>
    <property type="match status" value="1"/>
</dbReference>
<reference evidence="4 5" key="1">
    <citation type="submission" date="2018-06" db="EMBL/GenBank/DDBJ databases">
        <title>Extensive metabolic versatility and redundancy in microbially diverse, dynamic hydrothermal sediments.</title>
        <authorList>
            <person name="Dombrowski N."/>
            <person name="Teske A."/>
            <person name="Baker B.J."/>
        </authorList>
    </citation>
    <scope>NUCLEOTIDE SEQUENCE [LARGE SCALE GENOMIC DNA]</scope>
    <source>
        <strain evidence="3">B34_G17</strain>
        <strain evidence="2">B66_G16</strain>
    </source>
</reference>
<dbReference type="AlphaFoldDB" id="A0A497ESP5"/>
<keyword evidence="1" id="KW-0472">Membrane</keyword>
<protein>
    <recommendedName>
        <fullName evidence="6">DUF373 family protein</fullName>
    </recommendedName>
</protein>
<feature type="transmembrane region" description="Helical" evidence="1">
    <location>
        <begin position="293"/>
        <end position="312"/>
    </location>
</feature>
<dbReference type="Proteomes" id="UP000278475">
    <property type="component" value="Unassembled WGS sequence"/>
</dbReference>
<dbReference type="PANTHER" id="PTHR38815:SF1">
    <property type="entry name" value="DUF373 FAMILY PROTEIN"/>
    <property type="match status" value="1"/>
</dbReference>
<gene>
    <name evidence="2" type="ORF">DRJ31_04345</name>
    <name evidence="3" type="ORF">DRJ33_04190</name>
</gene>
<proteinExistence type="predicted"/>
<feature type="transmembrane region" description="Helical" evidence="1">
    <location>
        <begin position="324"/>
        <end position="345"/>
    </location>
</feature>
<evidence type="ECO:0000313" key="4">
    <source>
        <dbReference type="Proteomes" id="UP000272051"/>
    </source>
</evidence>
<evidence type="ECO:0008006" key="6">
    <source>
        <dbReference type="Google" id="ProtNLM"/>
    </source>
</evidence>
<evidence type="ECO:0000313" key="5">
    <source>
        <dbReference type="Proteomes" id="UP000278475"/>
    </source>
</evidence>
<feature type="transmembrane region" description="Helical" evidence="1">
    <location>
        <begin position="166"/>
        <end position="183"/>
    </location>
</feature>
<feature type="transmembrane region" description="Helical" evidence="1">
    <location>
        <begin position="189"/>
        <end position="207"/>
    </location>
</feature>
<dbReference type="InterPro" id="IPR007254">
    <property type="entry name" value="DUF373"/>
</dbReference>
<sequence length="356" mass="38736">MSFLPKKVLVLCIDRDNDIGRATGTPTPIIGRENFLNAALSFAMHKPEDSDVNAMFAALQLHDSLLNEGVKCQIALISGLSEGGVKADAKIASELDAVLSKSDVEAAIFVSDGAADEQVLPLIQSRIPIFSIKRVFVQQSKSVEETYVVLSRYLKKIVEEPQYSKIFLGVPGAFILVIAILQLLNLLEYATAALLIGIGFLLAVKGFRLDELVKKIWAESPIRFATSVIAALICGIAIAKGAVAAIPLTENPHMFIATFTRGMVDLFIAGLGVFIGGRFVVRYLQESPKMWHDIVMLIALVFIWQIVAQAIPLIENPAVNPYPLLITVSIAVVVLAALVVIFTLIEKVLWKAEKKS</sequence>
<feature type="transmembrane region" description="Helical" evidence="1">
    <location>
        <begin position="254"/>
        <end position="281"/>
    </location>
</feature>
<feature type="transmembrane region" description="Helical" evidence="1">
    <location>
        <begin position="228"/>
        <end position="248"/>
    </location>
</feature>
<evidence type="ECO:0000313" key="3">
    <source>
        <dbReference type="EMBL" id="RLE52289.1"/>
    </source>
</evidence>
<keyword evidence="1" id="KW-1133">Transmembrane helix</keyword>